<reference evidence="2" key="1">
    <citation type="journal article" date="2018" name="Virology">
        <title>A giant virus infecting green algae encodes key fermentation genes.</title>
        <authorList>
            <person name="Schvarcz C.R."/>
            <person name="Steward G.F."/>
        </authorList>
    </citation>
    <scope>NUCLEOTIDE SEQUENCE [LARGE SCALE GENOMIC DNA]</scope>
</reference>
<dbReference type="PANTHER" id="PTHR43031">
    <property type="entry name" value="FAD-DEPENDENT OXIDOREDUCTASE"/>
    <property type="match status" value="1"/>
</dbReference>
<evidence type="ECO:0000313" key="3">
    <source>
        <dbReference type="Proteomes" id="UP000244773"/>
    </source>
</evidence>
<dbReference type="CDD" id="cd00158">
    <property type="entry name" value="RHOD"/>
    <property type="match status" value="1"/>
</dbReference>
<dbReference type="EMBL" id="KY322437">
    <property type="protein sequence ID" value="AUF82272.1"/>
    <property type="molecule type" value="Genomic_DNA"/>
</dbReference>
<dbReference type="Pfam" id="PF00581">
    <property type="entry name" value="Rhodanese"/>
    <property type="match status" value="1"/>
</dbReference>
<protein>
    <submittedName>
        <fullName evidence="2">Rhodanese-like domain-containing protein</fullName>
    </submittedName>
</protein>
<evidence type="ECO:0000313" key="2">
    <source>
        <dbReference type="EMBL" id="AUF82272.1"/>
    </source>
</evidence>
<dbReference type="InterPro" id="IPR001763">
    <property type="entry name" value="Rhodanese-like_dom"/>
</dbReference>
<dbReference type="Proteomes" id="UP000244773">
    <property type="component" value="Segment"/>
</dbReference>
<organism evidence="2">
    <name type="scientific">Tetraselmis virus 1</name>
    <dbReference type="NCBI Taxonomy" id="2060617"/>
    <lineage>
        <taxon>Viruses</taxon>
        <taxon>Varidnaviria</taxon>
        <taxon>Bamfordvirae</taxon>
        <taxon>Nucleocytoviricota</taxon>
        <taxon>Megaviricetes</taxon>
        <taxon>Imitervirales</taxon>
        <taxon>Allomimiviridae</taxon>
        <taxon>Oceanusvirus</taxon>
        <taxon>Oceanusvirus kaneohense</taxon>
    </lineage>
</organism>
<accession>A0A2P0VMZ4</accession>
<sequence length="132" mass="15220">MSSKICLGCIILCCLLIVLNRKQSNKIFNKQIRKKLTWEESQTTLKKGALVIDTRTVFEFNVDHYPKAIHLPVDQIRRGNAVLPDNKDQNIIIYCNTGKRAKDAVDKMRDLGYKNSYYVDFNHVFLKCTGLP</sequence>
<dbReference type="SUPFAM" id="SSF52821">
    <property type="entry name" value="Rhodanese/Cell cycle control phosphatase"/>
    <property type="match status" value="1"/>
</dbReference>
<dbReference type="PANTHER" id="PTHR43031:SF1">
    <property type="entry name" value="PYRIDINE NUCLEOTIDE-DISULPHIDE OXIDOREDUCTASE"/>
    <property type="match status" value="1"/>
</dbReference>
<proteinExistence type="predicted"/>
<name>A0A2P0VMZ4_9VIRU</name>
<dbReference type="SMART" id="SM00450">
    <property type="entry name" value="RHOD"/>
    <property type="match status" value="1"/>
</dbReference>
<keyword evidence="3" id="KW-1185">Reference proteome</keyword>
<dbReference type="InterPro" id="IPR036873">
    <property type="entry name" value="Rhodanese-like_dom_sf"/>
</dbReference>
<gene>
    <name evidence="2" type="ORF">TetV_180</name>
</gene>
<dbReference type="PROSITE" id="PS50206">
    <property type="entry name" value="RHODANESE_3"/>
    <property type="match status" value="1"/>
</dbReference>
<feature type="domain" description="Rhodanese" evidence="1">
    <location>
        <begin position="45"/>
        <end position="129"/>
    </location>
</feature>
<dbReference type="InterPro" id="IPR050229">
    <property type="entry name" value="GlpE_sulfurtransferase"/>
</dbReference>
<dbReference type="Gene3D" id="3.40.250.10">
    <property type="entry name" value="Rhodanese-like domain"/>
    <property type="match status" value="1"/>
</dbReference>
<evidence type="ECO:0000259" key="1">
    <source>
        <dbReference type="PROSITE" id="PS50206"/>
    </source>
</evidence>